<organism evidence="8 9">
    <name type="scientific">Pseudoalteromonas aliena</name>
    <dbReference type="NCBI Taxonomy" id="247523"/>
    <lineage>
        <taxon>Bacteria</taxon>
        <taxon>Pseudomonadati</taxon>
        <taxon>Pseudomonadota</taxon>
        <taxon>Gammaproteobacteria</taxon>
        <taxon>Alteromonadales</taxon>
        <taxon>Pseudoalteromonadaceae</taxon>
        <taxon>Pseudoalteromonas</taxon>
    </lineage>
</organism>
<evidence type="ECO:0000259" key="7">
    <source>
        <dbReference type="PROSITE" id="PS50906"/>
    </source>
</evidence>
<dbReference type="InterPro" id="IPR004090">
    <property type="entry name" value="Chemotax_Me-accpt_rcpt"/>
</dbReference>
<feature type="domain" description="NIT" evidence="7">
    <location>
        <begin position="53"/>
        <end position="298"/>
    </location>
</feature>
<dbReference type="EMBL" id="CP019628">
    <property type="protein sequence ID" value="AQQ00039.1"/>
    <property type="molecule type" value="Genomic_DNA"/>
</dbReference>
<dbReference type="PROSITE" id="PS50111">
    <property type="entry name" value="CHEMOTAXIS_TRANSDUC_2"/>
    <property type="match status" value="1"/>
</dbReference>
<dbReference type="GO" id="GO:0007165">
    <property type="term" value="P:signal transduction"/>
    <property type="evidence" value="ECO:0007669"/>
    <property type="project" value="UniProtKB-KW"/>
</dbReference>
<dbReference type="PRINTS" id="PR00260">
    <property type="entry name" value="CHEMTRNSDUCR"/>
</dbReference>
<dbReference type="RefSeq" id="WP_077536755.1">
    <property type="nucleotide sequence ID" value="NZ_CANLYY010000028.1"/>
</dbReference>
<evidence type="ECO:0000256" key="5">
    <source>
        <dbReference type="SAM" id="Phobius"/>
    </source>
</evidence>
<evidence type="ECO:0000313" key="9">
    <source>
        <dbReference type="Proteomes" id="UP000188243"/>
    </source>
</evidence>
<feature type="transmembrane region" description="Helical" evidence="5">
    <location>
        <begin position="305"/>
        <end position="327"/>
    </location>
</feature>
<comment type="subcellular location">
    <subcellularLocation>
        <location evidence="1">Membrane</location>
    </subcellularLocation>
</comment>
<proteinExistence type="inferred from homology"/>
<dbReference type="AlphaFoldDB" id="A0A1Q2GY36"/>
<dbReference type="GO" id="GO:0004888">
    <property type="term" value="F:transmembrane signaling receptor activity"/>
    <property type="evidence" value="ECO:0007669"/>
    <property type="project" value="InterPro"/>
</dbReference>
<evidence type="ECO:0000313" key="8">
    <source>
        <dbReference type="EMBL" id="AQQ00039.1"/>
    </source>
</evidence>
<gene>
    <name evidence="8" type="ORF">B0W48_09705</name>
</gene>
<sequence>MKEWLIKLISSHLTTVVLLPCFLLAGVIFYDVSISLKKMSDATQVEANALLVHKVLNLVHETQKERGSSAGYLGSKGKSFKQELSNQHNNTDSKLNELRIKIEEYGPSSSIENHLNQFVTKFSDIQSIRNSVTNLSIPTPEAIKFYTDINKDGLSMVIEAGRLTKDALIAKELFSIYSFSSAKEASGIERAILSNVLASDSFTLELRNLHIKLLTEQDVYIHEALDASPPLMHDIFEQALETPEFILVNRYRESVKNKNNGFGVSSTEWFQAATQRINKLKEAEESALVLVDKTAKITRQESTTLMVVESLILFIGLAISLALFISLRVRLQQSGNILKGINIAVKERNLTYKIEVVTFDELGKAAVNINTLTKQFDGDLGEFHNLSNHISHATHETAAAINQSQNNLIRQEKGIQTIASAAEQMNANILHIAESMKDNAHAAKLVSEQSIKGQKVVREAAVVIQNASDDMEKSAISVSKLNERVSNISSMVDMIQSIAEQTNLLALNAAIEAARAGEQGRGFAVVADEVRNLAQRTQQSTLQISSLVTELQQSSTEASQVIMHGKENATLAASKAAEIQVSLGSIVDLANQVEKVTESVSENTRQQSNAIDEVTHNINDIFNTATENVSGAENISISASKVAASATEMDRLIARYTISKNTK</sequence>
<dbReference type="Pfam" id="PF00015">
    <property type="entry name" value="MCPsignal"/>
    <property type="match status" value="1"/>
</dbReference>
<comment type="similarity">
    <text evidence="3">Belongs to the methyl-accepting chemotaxis (MCP) protein family.</text>
</comment>
<dbReference type="SMART" id="SM00283">
    <property type="entry name" value="MA"/>
    <property type="match status" value="1"/>
</dbReference>
<reference evidence="8 9" key="1">
    <citation type="submission" date="2017-02" db="EMBL/GenBank/DDBJ databases">
        <title>Complete genome sequence of the cold-active Pseudoalteromonas aliena strain EH1 isolated from Arctic seawater.</title>
        <authorList>
            <person name="Kim E."/>
            <person name="Heo E."/>
            <person name="Kim H."/>
            <person name="Kim D."/>
        </authorList>
    </citation>
    <scope>NUCLEOTIDE SEQUENCE [LARGE SCALE GENOMIC DNA]</scope>
    <source>
        <strain evidence="8 9">EH1</strain>
    </source>
</reference>
<evidence type="ECO:0000256" key="4">
    <source>
        <dbReference type="PROSITE-ProRule" id="PRU00284"/>
    </source>
</evidence>
<dbReference type="GO" id="GO:0006935">
    <property type="term" value="P:chemotaxis"/>
    <property type="evidence" value="ECO:0007669"/>
    <property type="project" value="InterPro"/>
</dbReference>
<dbReference type="InterPro" id="IPR004089">
    <property type="entry name" value="MCPsignal_dom"/>
</dbReference>
<dbReference type="FunFam" id="1.10.287.950:FF:000001">
    <property type="entry name" value="Methyl-accepting chemotaxis sensory transducer"/>
    <property type="match status" value="1"/>
</dbReference>
<keyword evidence="5" id="KW-0812">Transmembrane</keyword>
<dbReference type="STRING" id="247523.B0W48_09705"/>
<dbReference type="PROSITE" id="PS50906">
    <property type="entry name" value="NIT"/>
    <property type="match status" value="1"/>
</dbReference>
<keyword evidence="5" id="KW-1133">Transmembrane helix</keyword>
<feature type="domain" description="Methyl-accepting transducer" evidence="6">
    <location>
        <begin position="386"/>
        <end position="622"/>
    </location>
</feature>
<dbReference type="Gene3D" id="1.10.287.950">
    <property type="entry name" value="Methyl-accepting chemotaxis protein"/>
    <property type="match status" value="1"/>
</dbReference>
<dbReference type="InterPro" id="IPR013587">
    <property type="entry name" value="Nitrate/nitrite_sensing"/>
</dbReference>
<feature type="transmembrane region" description="Helical" evidence="5">
    <location>
        <begin position="12"/>
        <end position="30"/>
    </location>
</feature>
<dbReference type="PANTHER" id="PTHR32089">
    <property type="entry name" value="METHYL-ACCEPTING CHEMOTAXIS PROTEIN MCPB"/>
    <property type="match status" value="1"/>
</dbReference>
<dbReference type="GO" id="GO:0016020">
    <property type="term" value="C:membrane"/>
    <property type="evidence" value="ECO:0007669"/>
    <property type="project" value="UniProtKB-SubCell"/>
</dbReference>
<evidence type="ECO:0000256" key="3">
    <source>
        <dbReference type="ARBA" id="ARBA00029447"/>
    </source>
</evidence>
<name>A0A1Q2GY36_9GAMM</name>
<dbReference type="SUPFAM" id="SSF58104">
    <property type="entry name" value="Methyl-accepting chemotaxis protein (MCP) signaling domain"/>
    <property type="match status" value="1"/>
</dbReference>
<dbReference type="CDD" id="cd11386">
    <property type="entry name" value="MCP_signal"/>
    <property type="match status" value="1"/>
</dbReference>
<protein>
    <submittedName>
        <fullName evidence="8">Chemotaxis protein</fullName>
    </submittedName>
</protein>
<evidence type="ECO:0000259" key="6">
    <source>
        <dbReference type="PROSITE" id="PS50111"/>
    </source>
</evidence>
<keyword evidence="2 4" id="KW-0807">Transducer</keyword>
<evidence type="ECO:0000256" key="1">
    <source>
        <dbReference type="ARBA" id="ARBA00004370"/>
    </source>
</evidence>
<dbReference type="Proteomes" id="UP000188243">
    <property type="component" value="Chromosome"/>
</dbReference>
<evidence type="ECO:0000256" key="2">
    <source>
        <dbReference type="ARBA" id="ARBA00023224"/>
    </source>
</evidence>
<accession>A0A1Q2GY36</accession>
<dbReference type="InterPro" id="IPR010910">
    <property type="entry name" value="Nitrate/nitrite_sensing_bac"/>
</dbReference>
<dbReference type="PANTHER" id="PTHR32089:SF120">
    <property type="entry name" value="METHYL-ACCEPTING CHEMOTAXIS PROTEIN TLPQ"/>
    <property type="match status" value="1"/>
</dbReference>
<dbReference type="KEGG" id="paln:B0W48_09705"/>
<keyword evidence="5" id="KW-0472">Membrane</keyword>
<dbReference type="Pfam" id="PF08376">
    <property type="entry name" value="NIT"/>
    <property type="match status" value="1"/>
</dbReference>